<dbReference type="PROSITE" id="PS50297">
    <property type="entry name" value="ANK_REP_REGION"/>
    <property type="match status" value="2"/>
</dbReference>
<dbReference type="Proteomes" id="UP000187209">
    <property type="component" value="Unassembled WGS sequence"/>
</dbReference>
<comment type="caution">
    <text evidence="4">The sequence shown here is derived from an EMBL/GenBank/DDBJ whole genome shotgun (WGS) entry which is preliminary data.</text>
</comment>
<dbReference type="GO" id="GO:0085020">
    <property type="term" value="P:protein K6-linked ubiquitination"/>
    <property type="evidence" value="ECO:0007669"/>
    <property type="project" value="TreeGrafter"/>
</dbReference>
<dbReference type="InterPro" id="IPR036770">
    <property type="entry name" value="Ankyrin_rpt-contain_sf"/>
</dbReference>
<keyword evidence="5" id="KW-1185">Reference proteome</keyword>
<feature type="repeat" description="ANK" evidence="3">
    <location>
        <begin position="91"/>
        <end position="123"/>
    </location>
</feature>
<dbReference type="Pfam" id="PF12796">
    <property type="entry name" value="Ank_2"/>
    <property type="match status" value="1"/>
</dbReference>
<evidence type="ECO:0000256" key="2">
    <source>
        <dbReference type="ARBA" id="ARBA00023043"/>
    </source>
</evidence>
<dbReference type="EMBL" id="MPUH01000199">
    <property type="protein sequence ID" value="OMJ86635.1"/>
    <property type="molecule type" value="Genomic_DNA"/>
</dbReference>
<accession>A0A1R2CCC5</accession>
<protein>
    <submittedName>
        <fullName evidence="4">Uncharacterized protein</fullName>
    </submittedName>
</protein>
<dbReference type="Pfam" id="PF00023">
    <property type="entry name" value="Ank"/>
    <property type="match status" value="1"/>
</dbReference>
<dbReference type="OrthoDB" id="292939at2759"/>
<evidence type="ECO:0000256" key="1">
    <source>
        <dbReference type="ARBA" id="ARBA00022737"/>
    </source>
</evidence>
<evidence type="ECO:0000313" key="4">
    <source>
        <dbReference type="EMBL" id="OMJ86635.1"/>
    </source>
</evidence>
<dbReference type="AlphaFoldDB" id="A0A1R2CCC5"/>
<dbReference type="Gene3D" id="1.25.40.20">
    <property type="entry name" value="Ankyrin repeat-containing domain"/>
    <property type="match status" value="1"/>
</dbReference>
<keyword evidence="1" id="KW-0677">Repeat</keyword>
<dbReference type="PRINTS" id="PR01415">
    <property type="entry name" value="ANKYRIN"/>
</dbReference>
<proteinExistence type="predicted"/>
<sequence>MGCSESRTKDEDEGPRVKKNSKNFQFELYAAIKSSRVEAVKDLLKNNFDISYKMPNFMGRTALHIAAEYGNKEIILTLLEKNADMNALDSSGCPPVFLAMSKGHLEIVSLMIEGGANANIVTNHDLSLHDFICVSKTKESMNLLKKIKYSKIKL</sequence>
<gene>
    <name evidence="4" type="ORF">SteCoe_11784</name>
</gene>
<feature type="repeat" description="ANK" evidence="3">
    <location>
        <begin position="58"/>
        <end position="90"/>
    </location>
</feature>
<name>A0A1R2CCC5_9CILI</name>
<evidence type="ECO:0000313" key="5">
    <source>
        <dbReference type="Proteomes" id="UP000187209"/>
    </source>
</evidence>
<evidence type="ECO:0000256" key="3">
    <source>
        <dbReference type="PROSITE-ProRule" id="PRU00023"/>
    </source>
</evidence>
<organism evidence="4 5">
    <name type="scientific">Stentor coeruleus</name>
    <dbReference type="NCBI Taxonomy" id="5963"/>
    <lineage>
        <taxon>Eukaryota</taxon>
        <taxon>Sar</taxon>
        <taxon>Alveolata</taxon>
        <taxon>Ciliophora</taxon>
        <taxon>Postciliodesmatophora</taxon>
        <taxon>Heterotrichea</taxon>
        <taxon>Heterotrichida</taxon>
        <taxon>Stentoridae</taxon>
        <taxon>Stentor</taxon>
    </lineage>
</organism>
<dbReference type="PROSITE" id="PS50088">
    <property type="entry name" value="ANK_REPEAT"/>
    <property type="match status" value="2"/>
</dbReference>
<dbReference type="PANTHER" id="PTHR24171:SF8">
    <property type="entry name" value="BRCA1-ASSOCIATED RING DOMAIN PROTEIN 1"/>
    <property type="match status" value="1"/>
</dbReference>
<dbReference type="PANTHER" id="PTHR24171">
    <property type="entry name" value="ANKYRIN REPEAT DOMAIN-CONTAINING PROTEIN 39-RELATED"/>
    <property type="match status" value="1"/>
</dbReference>
<keyword evidence="2 3" id="KW-0040">ANK repeat</keyword>
<dbReference type="SMART" id="SM00248">
    <property type="entry name" value="ANK"/>
    <property type="match status" value="3"/>
</dbReference>
<dbReference type="InterPro" id="IPR002110">
    <property type="entry name" value="Ankyrin_rpt"/>
</dbReference>
<reference evidence="4 5" key="1">
    <citation type="submission" date="2016-11" db="EMBL/GenBank/DDBJ databases">
        <title>The macronuclear genome of Stentor coeruleus: a giant cell with tiny introns.</title>
        <authorList>
            <person name="Slabodnick M."/>
            <person name="Ruby J.G."/>
            <person name="Reiff S.B."/>
            <person name="Swart E.C."/>
            <person name="Gosai S."/>
            <person name="Prabakaran S."/>
            <person name="Witkowska E."/>
            <person name="Larue G.E."/>
            <person name="Fisher S."/>
            <person name="Freeman R.M."/>
            <person name="Gunawardena J."/>
            <person name="Chu W."/>
            <person name="Stover N.A."/>
            <person name="Gregory B.D."/>
            <person name="Nowacki M."/>
            <person name="Derisi J."/>
            <person name="Roy S.W."/>
            <person name="Marshall W.F."/>
            <person name="Sood P."/>
        </authorList>
    </citation>
    <scope>NUCLEOTIDE SEQUENCE [LARGE SCALE GENOMIC DNA]</scope>
    <source>
        <strain evidence="4">WM001</strain>
    </source>
</reference>
<dbReference type="GO" id="GO:0004842">
    <property type="term" value="F:ubiquitin-protein transferase activity"/>
    <property type="evidence" value="ECO:0007669"/>
    <property type="project" value="TreeGrafter"/>
</dbReference>
<dbReference type="SUPFAM" id="SSF48403">
    <property type="entry name" value="Ankyrin repeat"/>
    <property type="match status" value="1"/>
</dbReference>